<dbReference type="AlphaFoldDB" id="A0A4C1TWS3"/>
<accession>A0A4C1TWS3</accession>
<evidence type="ECO:0000313" key="3">
    <source>
        <dbReference type="Proteomes" id="UP000299102"/>
    </source>
</evidence>
<comment type="caution">
    <text evidence="2">The sequence shown here is derived from an EMBL/GenBank/DDBJ whole genome shotgun (WGS) entry which is preliminary data.</text>
</comment>
<reference evidence="2 3" key="1">
    <citation type="journal article" date="2019" name="Commun. Biol.">
        <title>The bagworm genome reveals a unique fibroin gene that provides high tensile strength.</title>
        <authorList>
            <person name="Kono N."/>
            <person name="Nakamura H."/>
            <person name="Ohtoshi R."/>
            <person name="Tomita M."/>
            <person name="Numata K."/>
            <person name="Arakawa K."/>
        </authorList>
    </citation>
    <scope>NUCLEOTIDE SEQUENCE [LARGE SCALE GENOMIC DNA]</scope>
</reference>
<evidence type="ECO:0000256" key="1">
    <source>
        <dbReference type="SAM" id="MobiDB-lite"/>
    </source>
</evidence>
<proteinExistence type="predicted"/>
<protein>
    <submittedName>
        <fullName evidence="2">Uncharacterized protein</fullName>
    </submittedName>
</protein>
<organism evidence="2 3">
    <name type="scientific">Eumeta variegata</name>
    <name type="common">Bagworm moth</name>
    <name type="synonym">Eumeta japonica</name>
    <dbReference type="NCBI Taxonomy" id="151549"/>
    <lineage>
        <taxon>Eukaryota</taxon>
        <taxon>Metazoa</taxon>
        <taxon>Ecdysozoa</taxon>
        <taxon>Arthropoda</taxon>
        <taxon>Hexapoda</taxon>
        <taxon>Insecta</taxon>
        <taxon>Pterygota</taxon>
        <taxon>Neoptera</taxon>
        <taxon>Endopterygota</taxon>
        <taxon>Lepidoptera</taxon>
        <taxon>Glossata</taxon>
        <taxon>Ditrysia</taxon>
        <taxon>Tineoidea</taxon>
        <taxon>Psychidae</taxon>
        <taxon>Oiketicinae</taxon>
        <taxon>Eumeta</taxon>
    </lineage>
</organism>
<keyword evidence="3" id="KW-1185">Reference proteome</keyword>
<dbReference type="OrthoDB" id="7470875at2759"/>
<sequence>MLTVLNQKQKQDSDHDPNGNESGSRMEIKSRIRFAICISAYRFAICEGSESSSMRMRTASILPPFLGVAGGVRAPPAPSTPAGVLAEWCIRPDH</sequence>
<feature type="region of interest" description="Disordered" evidence="1">
    <location>
        <begin position="1"/>
        <end position="26"/>
    </location>
</feature>
<gene>
    <name evidence="2" type="ORF">EVAR_12964_1</name>
</gene>
<feature type="compositionally biased region" description="Basic and acidic residues" evidence="1">
    <location>
        <begin position="9"/>
        <end position="26"/>
    </location>
</feature>
<evidence type="ECO:0000313" key="2">
    <source>
        <dbReference type="EMBL" id="GBP18503.1"/>
    </source>
</evidence>
<dbReference type="EMBL" id="BGZK01000098">
    <property type="protein sequence ID" value="GBP18503.1"/>
    <property type="molecule type" value="Genomic_DNA"/>
</dbReference>
<name>A0A4C1TWS3_EUMVA</name>
<dbReference type="Proteomes" id="UP000299102">
    <property type="component" value="Unassembled WGS sequence"/>
</dbReference>